<dbReference type="OrthoDB" id="3536501at2"/>
<organism evidence="2 3">
    <name type="scientific">Streptosporangium subroseum</name>
    <dbReference type="NCBI Taxonomy" id="106412"/>
    <lineage>
        <taxon>Bacteria</taxon>
        <taxon>Bacillati</taxon>
        <taxon>Actinomycetota</taxon>
        <taxon>Actinomycetes</taxon>
        <taxon>Streptosporangiales</taxon>
        <taxon>Streptosporangiaceae</taxon>
        <taxon>Streptosporangium</taxon>
    </lineage>
</organism>
<feature type="transmembrane region" description="Helical" evidence="1">
    <location>
        <begin position="6"/>
        <end position="28"/>
    </location>
</feature>
<evidence type="ECO:0000256" key="1">
    <source>
        <dbReference type="SAM" id="Phobius"/>
    </source>
</evidence>
<keyword evidence="1" id="KW-0812">Transmembrane</keyword>
<name>A0A239K9L5_9ACTN</name>
<evidence type="ECO:0000313" key="2">
    <source>
        <dbReference type="EMBL" id="SNT14660.1"/>
    </source>
</evidence>
<keyword evidence="3" id="KW-1185">Reference proteome</keyword>
<keyword evidence="1" id="KW-1133">Transmembrane helix</keyword>
<accession>A0A239K9L5</accession>
<sequence>MDSAIQVFGFLIGASGGLFLLIALLVALPGRLRKNAARTTSAGAMWFGGPLHSEHGVNTSGLVLKESRTPEVDWVMLTETAEPGRYVGGASSVW</sequence>
<proteinExistence type="predicted"/>
<dbReference type="AlphaFoldDB" id="A0A239K9L5"/>
<evidence type="ECO:0000313" key="3">
    <source>
        <dbReference type="Proteomes" id="UP000198282"/>
    </source>
</evidence>
<protein>
    <submittedName>
        <fullName evidence="2">Uncharacterized protein</fullName>
    </submittedName>
</protein>
<reference evidence="2 3" key="1">
    <citation type="submission" date="2017-06" db="EMBL/GenBank/DDBJ databases">
        <authorList>
            <person name="Kim H.J."/>
            <person name="Triplett B.A."/>
        </authorList>
    </citation>
    <scope>NUCLEOTIDE SEQUENCE [LARGE SCALE GENOMIC DNA]</scope>
    <source>
        <strain evidence="2 3">CGMCC 4.2132</strain>
    </source>
</reference>
<gene>
    <name evidence="2" type="ORF">SAMN05216276_102634</name>
</gene>
<dbReference type="EMBL" id="FZOD01000026">
    <property type="protein sequence ID" value="SNT14660.1"/>
    <property type="molecule type" value="Genomic_DNA"/>
</dbReference>
<keyword evidence="1" id="KW-0472">Membrane</keyword>
<dbReference type="RefSeq" id="WP_089209714.1">
    <property type="nucleotide sequence ID" value="NZ_FZOD01000026.1"/>
</dbReference>
<dbReference type="Proteomes" id="UP000198282">
    <property type="component" value="Unassembled WGS sequence"/>
</dbReference>